<reference evidence="2" key="1">
    <citation type="submission" date="2020-02" db="EMBL/GenBank/DDBJ databases">
        <authorList>
            <person name="Meier V. D."/>
        </authorList>
    </citation>
    <scope>NUCLEOTIDE SEQUENCE</scope>
    <source>
        <strain evidence="2">AVDCRST_MAG27</strain>
    </source>
</reference>
<dbReference type="PANTHER" id="PTHR35010:SF4">
    <property type="entry name" value="BLL5781 PROTEIN"/>
    <property type="match status" value="1"/>
</dbReference>
<name>A0A6J4GY58_9PROT</name>
<proteinExistence type="predicted"/>
<dbReference type="Gene3D" id="1.10.260.40">
    <property type="entry name" value="lambda repressor-like DNA-binding domains"/>
    <property type="match status" value="1"/>
</dbReference>
<accession>A0A6J4GY58</accession>
<dbReference type="InterPro" id="IPR001387">
    <property type="entry name" value="Cro/C1-type_HTH"/>
</dbReference>
<dbReference type="SUPFAM" id="SSF47413">
    <property type="entry name" value="lambda repressor-like DNA-binding domains"/>
    <property type="match status" value="1"/>
</dbReference>
<dbReference type="InterPro" id="IPR041413">
    <property type="entry name" value="MLTR_LBD"/>
</dbReference>
<protein>
    <submittedName>
        <fullName evidence="2">Transcriptional regulator, XRE family</fullName>
    </submittedName>
</protein>
<dbReference type="Gene3D" id="3.30.450.180">
    <property type="match status" value="1"/>
</dbReference>
<dbReference type="PROSITE" id="PS50943">
    <property type="entry name" value="HTH_CROC1"/>
    <property type="match status" value="1"/>
</dbReference>
<dbReference type="SMART" id="SM00530">
    <property type="entry name" value="HTH_XRE"/>
    <property type="match status" value="1"/>
</dbReference>
<dbReference type="Pfam" id="PF17765">
    <property type="entry name" value="MLTR_LBD"/>
    <property type="match status" value="1"/>
</dbReference>
<dbReference type="CDD" id="cd00093">
    <property type="entry name" value="HTH_XRE"/>
    <property type="match status" value="1"/>
</dbReference>
<gene>
    <name evidence="2" type="ORF">AVDCRST_MAG27-1059</name>
</gene>
<sequence length="259" mass="28381">METQRNFGRMLKEWRRARRRSQLDLALDADISARHLSFIETGRARPSREMVLRLAEQLDMPLRERNLLLLAAGFAPVFPERGYGDPALGPVRAMVERVLAGHAPFPAVAIDRHWTLLAANAAVGPLLAGCDAGLLQPPVNVLRLSLHERGLAPRIANLPEWRAHLLARLRRQLAETADPVLAALLEELVAYPAPSTDRRAGESADIAVPFQLATQAGVLSFLSTTMVFGTPRDILLSELAVEAFLPADDFTLATLSRGP</sequence>
<evidence type="ECO:0000259" key="1">
    <source>
        <dbReference type="PROSITE" id="PS50943"/>
    </source>
</evidence>
<dbReference type="EMBL" id="CADCTD010000001">
    <property type="protein sequence ID" value="CAA9209132.1"/>
    <property type="molecule type" value="Genomic_DNA"/>
</dbReference>
<organism evidence="2">
    <name type="scientific">uncultured Craurococcus sp</name>
    <dbReference type="NCBI Taxonomy" id="1135998"/>
    <lineage>
        <taxon>Bacteria</taxon>
        <taxon>Pseudomonadati</taxon>
        <taxon>Pseudomonadota</taxon>
        <taxon>Alphaproteobacteria</taxon>
        <taxon>Acetobacterales</taxon>
        <taxon>Acetobacteraceae</taxon>
        <taxon>Craurococcus</taxon>
        <taxon>environmental samples</taxon>
    </lineage>
</organism>
<evidence type="ECO:0000313" key="2">
    <source>
        <dbReference type="EMBL" id="CAA9209132.1"/>
    </source>
</evidence>
<dbReference type="InterPro" id="IPR010982">
    <property type="entry name" value="Lambda_DNA-bd_dom_sf"/>
</dbReference>
<dbReference type="PANTHER" id="PTHR35010">
    <property type="entry name" value="BLL4672 PROTEIN-RELATED"/>
    <property type="match status" value="1"/>
</dbReference>
<dbReference type="Pfam" id="PF01381">
    <property type="entry name" value="HTH_3"/>
    <property type="match status" value="1"/>
</dbReference>
<feature type="domain" description="HTH cro/C1-type" evidence="1">
    <location>
        <begin position="11"/>
        <end position="65"/>
    </location>
</feature>
<dbReference type="AlphaFoldDB" id="A0A6J4GY58"/>
<dbReference type="GO" id="GO:0003677">
    <property type="term" value="F:DNA binding"/>
    <property type="evidence" value="ECO:0007669"/>
    <property type="project" value="InterPro"/>
</dbReference>